<name>A0ABN0RMN7_9FLAO</name>
<sequence length="257" mass="28599">MLKKKYKILVLSDLKKTTVSTVKSTVNLAKMINGDVSFFHVKKASDVVVRDNQLSAMRAINEQYNSTDRIISAIIKPISKVQNIKIKYSFSFGNVKNEIAKQIEEQQPDIIVLGKRKPKMINVIGDHVTDFVLKNYKGVIMIAANDGAVKPIDTLALGVLNKNEEPLNLKFTQDLIKHSQQPLTSFSVVEKGSNLTDMQNSKNAVTYVFEQGDNAIQNIANYLTKSNINLLCVNRATRGINSVIDKTNVSLLLYANA</sequence>
<protein>
    <recommendedName>
        <fullName evidence="1">UspA domain-containing protein</fullName>
    </recommendedName>
</protein>
<evidence type="ECO:0000259" key="1">
    <source>
        <dbReference type="Pfam" id="PF00582"/>
    </source>
</evidence>
<dbReference type="EMBL" id="ARZX01000013">
    <property type="protein sequence ID" value="EWH13169.1"/>
    <property type="molecule type" value="Genomic_DNA"/>
</dbReference>
<dbReference type="Pfam" id="PF00582">
    <property type="entry name" value="Usp"/>
    <property type="match status" value="1"/>
</dbReference>
<feature type="domain" description="UspA" evidence="1">
    <location>
        <begin position="7"/>
        <end position="135"/>
    </location>
</feature>
<evidence type="ECO:0000313" key="2">
    <source>
        <dbReference type="EMBL" id="EWH13169.1"/>
    </source>
</evidence>
<dbReference type="Proteomes" id="UP000019275">
    <property type="component" value="Unassembled WGS sequence"/>
</dbReference>
<accession>A0ABN0RMN7</accession>
<evidence type="ECO:0000313" key="3">
    <source>
        <dbReference type="Proteomes" id="UP000019275"/>
    </source>
</evidence>
<comment type="caution">
    <text evidence="2">The sequence shown here is derived from an EMBL/GenBank/DDBJ whole genome shotgun (WGS) entry which is preliminary data.</text>
</comment>
<proteinExistence type="predicted"/>
<gene>
    <name evidence="2" type="ORF">KLA_10533</name>
</gene>
<keyword evidence="3" id="KW-1185">Reference proteome</keyword>
<organism evidence="2 3">
    <name type="scientific">Cellulophaga geojensis KL-A</name>
    <dbReference type="NCBI Taxonomy" id="1328323"/>
    <lineage>
        <taxon>Bacteria</taxon>
        <taxon>Pseudomonadati</taxon>
        <taxon>Bacteroidota</taxon>
        <taxon>Flavobacteriia</taxon>
        <taxon>Flavobacteriales</taxon>
        <taxon>Flavobacteriaceae</taxon>
        <taxon>Cellulophaga</taxon>
    </lineage>
</organism>
<reference evidence="2 3" key="1">
    <citation type="journal article" date="2014" name="Genome Announc.">
        <title>Draft Genome Sequence of the Carrageenan-Degrading Bacterium Cellulophaga sp. Strain KL-A, Isolated from Decaying Marine Algae.</title>
        <authorList>
            <person name="Shan D."/>
            <person name="Ying J."/>
            <person name="Li X."/>
            <person name="Gao Z."/>
            <person name="Wei G."/>
            <person name="Shao Z."/>
        </authorList>
    </citation>
    <scope>NUCLEOTIDE SEQUENCE [LARGE SCALE GENOMIC DNA]</scope>
    <source>
        <strain evidence="2 3">KL-A</strain>
    </source>
</reference>
<dbReference type="Gene3D" id="3.40.50.12370">
    <property type="match status" value="1"/>
</dbReference>
<dbReference type="InterPro" id="IPR006016">
    <property type="entry name" value="UspA"/>
</dbReference>
<dbReference type="SUPFAM" id="SSF52402">
    <property type="entry name" value="Adenine nucleotide alpha hydrolases-like"/>
    <property type="match status" value="1"/>
</dbReference>
<dbReference type="RefSeq" id="WP_013620781.1">
    <property type="nucleotide sequence ID" value="NZ_ARZX01000013.1"/>
</dbReference>